<dbReference type="RefSeq" id="WP_016484130.1">
    <property type="nucleotide sequence ID" value="NC_021487.1"/>
</dbReference>
<evidence type="ECO:0000313" key="1">
    <source>
        <dbReference type="EMBL" id="CCW36626.1"/>
    </source>
</evidence>
<dbReference type="HOGENOM" id="CLU_1567951_0_0_0"/>
<name>S0EXJ5_CHTCT</name>
<dbReference type="AlphaFoldDB" id="S0EXJ5"/>
<protein>
    <submittedName>
        <fullName evidence="1">Uncharacterized protein</fullName>
    </submittedName>
</protein>
<dbReference type="STRING" id="454171.CP488_01247"/>
<dbReference type="InParanoid" id="S0EXJ5"/>
<organism evidence="1 2">
    <name type="scientific">Chthonomonas calidirosea (strain DSM 23976 / ICMP 18418 / T49)</name>
    <dbReference type="NCBI Taxonomy" id="1303518"/>
    <lineage>
        <taxon>Bacteria</taxon>
        <taxon>Bacillati</taxon>
        <taxon>Armatimonadota</taxon>
        <taxon>Chthonomonadia</taxon>
        <taxon>Chthonomonadales</taxon>
        <taxon>Chthonomonadaceae</taxon>
        <taxon>Chthonomonas</taxon>
    </lineage>
</organism>
<evidence type="ECO:0000313" key="2">
    <source>
        <dbReference type="Proteomes" id="UP000014227"/>
    </source>
</evidence>
<keyword evidence="2" id="KW-1185">Reference proteome</keyword>
<dbReference type="Proteomes" id="UP000014227">
    <property type="component" value="Chromosome I"/>
</dbReference>
<accession>S0EXJ5</accession>
<sequence>MKVFSPSVETVRLREIADLFKASGHSISISTGIAGAATQEELENPNWEAAFVRWHTPELHDVYLLERSVVEAEAEAREAVEEALRFAYNWPDTAAKLITIDVLRRTQIVYDVQLLPVLFEDQDHPGWETLESLLRLLAAPGDGVIFAEEEGFFDAEGMPLILMEDDETSP</sequence>
<reference evidence="2" key="1">
    <citation type="submission" date="2013-03" db="EMBL/GenBank/DDBJ databases">
        <title>Genome sequence of Chthonomonas calidirosea, the first sequenced genome from the Armatimonadetes phylum (formally candidate division OP10).</title>
        <authorList>
            <person name="Lee K.C.Y."/>
            <person name="Morgan X.C."/>
            <person name="Dunfield P.F."/>
            <person name="Tamas I."/>
            <person name="Houghton K.M."/>
            <person name="Vyssotski M."/>
            <person name="Ryan J.L.J."/>
            <person name="Lagutin K."/>
            <person name="McDonald I.R."/>
            <person name="Stott M.B."/>
        </authorList>
    </citation>
    <scope>NUCLEOTIDE SEQUENCE [LARGE SCALE GENOMIC DNA]</scope>
    <source>
        <strain evidence="2">DSM 23976 / ICMP 18418 / T49</strain>
    </source>
</reference>
<dbReference type="KEGG" id="ccz:CCALI_02841"/>
<gene>
    <name evidence="1" type="ORF">CCALI_02841</name>
</gene>
<proteinExistence type="predicted"/>
<dbReference type="PATRIC" id="fig|1303518.3.peg.2946"/>
<dbReference type="EMBL" id="HF951689">
    <property type="protein sequence ID" value="CCW36626.1"/>
    <property type="molecule type" value="Genomic_DNA"/>
</dbReference>